<organism evidence="1 2">
    <name type="scientific">Phyllobacterium ifriqiyense</name>
    <dbReference type="NCBI Taxonomy" id="314238"/>
    <lineage>
        <taxon>Bacteria</taxon>
        <taxon>Pseudomonadati</taxon>
        <taxon>Pseudomonadota</taxon>
        <taxon>Alphaproteobacteria</taxon>
        <taxon>Hyphomicrobiales</taxon>
        <taxon>Phyllobacteriaceae</taxon>
        <taxon>Phyllobacterium</taxon>
    </lineage>
</organism>
<dbReference type="Pfam" id="PF06923">
    <property type="entry name" value="GutM"/>
    <property type="match status" value="1"/>
</dbReference>
<dbReference type="EMBL" id="JAUSZT010000003">
    <property type="protein sequence ID" value="MDQ0996510.1"/>
    <property type="molecule type" value="Genomic_DNA"/>
</dbReference>
<dbReference type="Proteomes" id="UP001237780">
    <property type="component" value="Unassembled WGS sequence"/>
</dbReference>
<reference evidence="1 2" key="1">
    <citation type="submission" date="2023-07" db="EMBL/GenBank/DDBJ databases">
        <title>Comparative genomics of wheat-associated soil bacteria to identify genetic determinants of phenazine resistance.</title>
        <authorList>
            <person name="Mouncey N."/>
        </authorList>
    </citation>
    <scope>NUCLEOTIDE SEQUENCE [LARGE SCALE GENOMIC DNA]</scope>
    <source>
        <strain evidence="1 2">W4I11</strain>
    </source>
</reference>
<dbReference type="RefSeq" id="WP_115052476.1">
    <property type="nucleotide sequence ID" value="NZ_JAUSZT010000003.1"/>
</dbReference>
<protein>
    <submittedName>
        <fullName evidence="1">Glucitol operon activator protein</fullName>
    </submittedName>
</protein>
<sequence>MVMWQWGLLALGLLWALQSLGVWYQMRHYTDVMKGITSKYNDGFVGAGNVRGRLGKGMIVLIVTNADLAIQRFLVMSGRSVFAKFRRRPEFENMSIEALRTSSLMTTEEDRALAKATEVAIAQIDRAKAEPKSKGLTGIKAVNA</sequence>
<keyword evidence="2" id="KW-1185">Reference proteome</keyword>
<evidence type="ECO:0000313" key="1">
    <source>
        <dbReference type="EMBL" id="MDQ0996510.1"/>
    </source>
</evidence>
<name>A0ABU0S6Z1_9HYPH</name>
<evidence type="ECO:0000313" key="2">
    <source>
        <dbReference type="Proteomes" id="UP001237780"/>
    </source>
</evidence>
<gene>
    <name evidence="1" type="ORF">QFZ34_001692</name>
</gene>
<accession>A0ABU0S6Z1</accession>
<comment type="caution">
    <text evidence="1">The sequence shown here is derived from an EMBL/GenBank/DDBJ whole genome shotgun (WGS) entry which is preliminary data.</text>
</comment>
<proteinExistence type="predicted"/>
<dbReference type="InterPro" id="IPR009693">
    <property type="entry name" value="Glucitol_operon_activator"/>
</dbReference>